<dbReference type="RefSeq" id="WP_285669490.1">
    <property type="nucleotide sequence ID" value="NZ_BSYI01000001.1"/>
</dbReference>
<evidence type="ECO:0000256" key="1">
    <source>
        <dbReference type="ARBA" id="ARBA00009437"/>
    </source>
</evidence>
<dbReference type="Gene3D" id="3.40.190.290">
    <property type="match status" value="1"/>
</dbReference>
<comment type="similarity">
    <text evidence="1">Belongs to the LysR transcriptional regulatory family.</text>
</comment>
<dbReference type="InterPro" id="IPR036388">
    <property type="entry name" value="WH-like_DNA-bd_sf"/>
</dbReference>
<dbReference type="SUPFAM" id="SSF46785">
    <property type="entry name" value="Winged helix' DNA-binding domain"/>
    <property type="match status" value="1"/>
</dbReference>
<dbReference type="EMBL" id="BSYI01000001">
    <property type="protein sequence ID" value="GMG80863.1"/>
    <property type="molecule type" value="Genomic_DNA"/>
</dbReference>
<sequence>MQGGAREDWDAFRLLLAISRGRALARVAASLRVDASTVLRRLARAEAAHGARLAERIGGELRPTGAGARLVAAAERMEREVQAARAAVTGTDSAVAGLVRLTAVPILANRVLVPALPRLCAAHPALAVELQAEPRDLSLLGRETDIALRLARPAREMAARARRVGRLAYGGFVRRGAEAAAGGPLPWIGYAAAMQALPQSRWLARHCPPPAVLVSDAESMLAAALAGLGRALLPAAIGAAEPALCPVPLPAPAPERELWLITHPELAPLPRIRAAAAWIGETVAALAAPQAPQAAASSPPAG</sequence>
<evidence type="ECO:0000256" key="4">
    <source>
        <dbReference type="ARBA" id="ARBA00023163"/>
    </source>
</evidence>
<keyword evidence="7" id="KW-1185">Reference proteome</keyword>
<name>A0ABQ6LI49_9RHOB</name>
<reference evidence="6 7" key="1">
    <citation type="submission" date="2023-04" db="EMBL/GenBank/DDBJ databases">
        <title>Marinoamorphus aggregata gen. nov., sp. Nov., isolate from tissue of brittle star Ophioplocus japonicus.</title>
        <authorList>
            <person name="Kawano K."/>
            <person name="Sawayama S."/>
            <person name="Nakagawa S."/>
        </authorList>
    </citation>
    <scope>NUCLEOTIDE SEQUENCE [LARGE SCALE GENOMIC DNA]</scope>
    <source>
        <strain evidence="6 7">NKW23</strain>
    </source>
</reference>
<accession>A0ABQ6LI49</accession>
<feature type="domain" description="HTH lysR-type" evidence="5">
    <location>
        <begin position="7"/>
        <end position="64"/>
    </location>
</feature>
<proteinExistence type="inferred from homology"/>
<evidence type="ECO:0000313" key="7">
    <source>
        <dbReference type="Proteomes" id="UP001239909"/>
    </source>
</evidence>
<dbReference type="SUPFAM" id="SSF53850">
    <property type="entry name" value="Periplasmic binding protein-like II"/>
    <property type="match status" value="1"/>
</dbReference>
<gene>
    <name evidence="6" type="ORF">LNKW23_00750</name>
</gene>
<keyword evidence="3" id="KW-0238">DNA-binding</keyword>
<keyword evidence="2" id="KW-0805">Transcription regulation</keyword>
<dbReference type="InterPro" id="IPR005119">
    <property type="entry name" value="LysR_subst-bd"/>
</dbReference>
<dbReference type="PROSITE" id="PS50931">
    <property type="entry name" value="HTH_LYSR"/>
    <property type="match status" value="1"/>
</dbReference>
<protein>
    <submittedName>
        <fullName evidence="6">LysR family transcriptional regulator</fullName>
    </submittedName>
</protein>
<organism evidence="6 7">
    <name type="scientific">Paralimibaculum aggregatum</name>
    <dbReference type="NCBI Taxonomy" id="3036245"/>
    <lineage>
        <taxon>Bacteria</taxon>
        <taxon>Pseudomonadati</taxon>
        <taxon>Pseudomonadota</taxon>
        <taxon>Alphaproteobacteria</taxon>
        <taxon>Rhodobacterales</taxon>
        <taxon>Paracoccaceae</taxon>
        <taxon>Paralimibaculum</taxon>
    </lineage>
</organism>
<evidence type="ECO:0000256" key="2">
    <source>
        <dbReference type="ARBA" id="ARBA00023015"/>
    </source>
</evidence>
<evidence type="ECO:0000313" key="6">
    <source>
        <dbReference type="EMBL" id="GMG80863.1"/>
    </source>
</evidence>
<dbReference type="PANTHER" id="PTHR30537:SF3">
    <property type="entry name" value="TRANSCRIPTIONAL REGULATORY PROTEIN"/>
    <property type="match status" value="1"/>
</dbReference>
<dbReference type="InterPro" id="IPR058163">
    <property type="entry name" value="LysR-type_TF_proteobact-type"/>
</dbReference>
<dbReference type="Pfam" id="PF03466">
    <property type="entry name" value="LysR_substrate"/>
    <property type="match status" value="1"/>
</dbReference>
<evidence type="ECO:0000256" key="3">
    <source>
        <dbReference type="ARBA" id="ARBA00023125"/>
    </source>
</evidence>
<dbReference type="InterPro" id="IPR000847">
    <property type="entry name" value="LysR_HTH_N"/>
</dbReference>
<dbReference type="Pfam" id="PF00126">
    <property type="entry name" value="HTH_1"/>
    <property type="match status" value="1"/>
</dbReference>
<keyword evidence="4" id="KW-0804">Transcription</keyword>
<dbReference type="Gene3D" id="1.10.10.10">
    <property type="entry name" value="Winged helix-like DNA-binding domain superfamily/Winged helix DNA-binding domain"/>
    <property type="match status" value="1"/>
</dbReference>
<dbReference type="PANTHER" id="PTHR30537">
    <property type="entry name" value="HTH-TYPE TRANSCRIPTIONAL REGULATOR"/>
    <property type="match status" value="1"/>
</dbReference>
<evidence type="ECO:0000259" key="5">
    <source>
        <dbReference type="PROSITE" id="PS50931"/>
    </source>
</evidence>
<comment type="caution">
    <text evidence="6">The sequence shown here is derived from an EMBL/GenBank/DDBJ whole genome shotgun (WGS) entry which is preliminary data.</text>
</comment>
<dbReference type="InterPro" id="IPR036390">
    <property type="entry name" value="WH_DNA-bd_sf"/>
</dbReference>
<dbReference type="Proteomes" id="UP001239909">
    <property type="component" value="Unassembled WGS sequence"/>
</dbReference>